<dbReference type="InterPro" id="IPR011601">
    <property type="entry name" value="MurB_C"/>
</dbReference>
<dbReference type="SUPFAM" id="SSF56194">
    <property type="entry name" value="Uridine diphospho-N-Acetylenolpyruvylglucosamine reductase, MurB, C-terminal domain"/>
    <property type="match status" value="1"/>
</dbReference>
<dbReference type="PANTHER" id="PTHR21071">
    <property type="entry name" value="UDP-N-ACETYLENOLPYRUVOYLGLUCOSAMINE REDUCTASE"/>
    <property type="match status" value="1"/>
</dbReference>
<evidence type="ECO:0000256" key="6">
    <source>
        <dbReference type="ARBA" id="ARBA00022618"/>
    </source>
</evidence>
<keyword evidence="8 16" id="KW-0274">FAD</keyword>
<dbReference type="InterPro" id="IPR003170">
    <property type="entry name" value="MurB"/>
</dbReference>
<dbReference type="UniPathway" id="UPA00219"/>
<dbReference type="Gene3D" id="3.30.465.10">
    <property type="match status" value="1"/>
</dbReference>
<keyword evidence="7 16" id="KW-0285">Flavoprotein</keyword>
<feature type="active site" evidence="16">
    <location>
        <position position="182"/>
    </location>
</feature>
<dbReference type="GO" id="GO:0008762">
    <property type="term" value="F:UDP-N-acetylmuramate dehydrogenase activity"/>
    <property type="evidence" value="ECO:0007669"/>
    <property type="project" value="UniProtKB-UniRule"/>
</dbReference>
<comment type="cofactor">
    <cofactor evidence="1 16">
        <name>FAD</name>
        <dbReference type="ChEBI" id="CHEBI:57692"/>
    </cofactor>
</comment>
<dbReference type="Proteomes" id="UP000218113">
    <property type="component" value="Unassembled WGS sequence"/>
</dbReference>
<organism evidence="18 19">
    <name type="scientific">SAR324 cluster bacterium</name>
    <dbReference type="NCBI Taxonomy" id="2024889"/>
    <lineage>
        <taxon>Bacteria</taxon>
        <taxon>Deltaproteobacteria</taxon>
        <taxon>SAR324 cluster</taxon>
    </lineage>
</organism>
<comment type="subcellular location">
    <subcellularLocation>
        <location evidence="3 16">Cytoplasm</location>
    </subcellularLocation>
</comment>
<evidence type="ECO:0000256" key="15">
    <source>
        <dbReference type="ARBA" id="ARBA00048914"/>
    </source>
</evidence>
<gene>
    <name evidence="16" type="primary">murB</name>
    <name evidence="18" type="ORF">COB67_02100</name>
</gene>
<evidence type="ECO:0000259" key="17">
    <source>
        <dbReference type="PROSITE" id="PS51387"/>
    </source>
</evidence>
<keyword evidence="9 16" id="KW-0521">NADP</keyword>
<comment type="pathway">
    <text evidence="4 16">Cell wall biogenesis; peptidoglycan biosynthesis.</text>
</comment>
<comment type="similarity">
    <text evidence="16">Belongs to the MurB family.</text>
</comment>
<feature type="domain" description="FAD-binding PCMH-type" evidence="17">
    <location>
        <begin position="36"/>
        <end position="203"/>
    </location>
</feature>
<comment type="function">
    <text evidence="2 16">Cell wall formation.</text>
</comment>
<sequence length="315" mass="35123">MMDQQGVQELFHSLDKFSWQEEIRKKEPLANKTSVRVGGPADLFLTVHDLDELTRLFEIIREHQCPWFVLGKGSNLLIQDEGFPGIVIRLAGDFSQVAQVSSRQLVVGAGIANIQASRIAKKNNLSGMEFLTTIPGTMGGAAFMNAGAHGQEMKDIVEWVEFFSETGEVETIRAEYLDFSYRHSRFMQTPGIILKLGLQLQVDHSEAIGKREKEFIMRRKGSQPLDARTWGSVFVNPPGDSSGRLIESCGLKGKGIGQARISPKHANFIENVGGATFQDLLKTVEYAQKEVYRVYGIHLKMEGRIIPELTSKQGK</sequence>
<keyword evidence="14 16" id="KW-0961">Cell wall biogenesis/degradation</keyword>
<dbReference type="PANTHER" id="PTHR21071:SF4">
    <property type="entry name" value="UDP-N-ACETYLENOLPYRUVOYLGLUCOSAMINE REDUCTASE"/>
    <property type="match status" value="1"/>
</dbReference>
<evidence type="ECO:0000256" key="3">
    <source>
        <dbReference type="ARBA" id="ARBA00004496"/>
    </source>
</evidence>
<dbReference type="NCBIfam" id="NF010480">
    <property type="entry name" value="PRK13905.1"/>
    <property type="match status" value="1"/>
</dbReference>
<dbReference type="InterPro" id="IPR036635">
    <property type="entry name" value="MurB_C_sf"/>
</dbReference>
<dbReference type="Pfam" id="PF01565">
    <property type="entry name" value="FAD_binding_4"/>
    <property type="match status" value="1"/>
</dbReference>
<evidence type="ECO:0000256" key="5">
    <source>
        <dbReference type="ARBA" id="ARBA00022490"/>
    </source>
</evidence>
<keyword evidence="11 16" id="KW-0573">Peptidoglycan synthesis</keyword>
<comment type="catalytic activity">
    <reaction evidence="15 16">
        <text>UDP-N-acetyl-alpha-D-muramate + NADP(+) = UDP-N-acetyl-3-O-(1-carboxyvinyl)-alpha-D-glucosamine + NADPH + H(+)</text>
        <dbReference type="Rhea" id="RHEA:12248"/>
        <dbReference type="ChEBI" id="CHEBI:15378"/>
        <dbReference type="ChEBI" id="CHEBI:57783"/>
        <dbReference type="ChEBI" id="CHEBI:58349"/>
        <dbReference type="ChEBI" id="CHEBI:68483"/>
        <dbReference type="ChEBI" id="CHEBI:70757"/>
        <dbReference type="EC" id="1.3.1.98"/>
    </reaction>
</comment>
<evidence type="ECO:0000256" key="12">
    <source>
        <dbReference type="ARBA" id="ARBA00023002"/>
    </source>
</evidence>
<dbReference type="GO" id="GO:0071555">
    <property type="term" value="P:cell wall organization"/>
    <property type="evidence" value="ECO:0007669"/>
    <property type="project" value="UniProtKB-KW"/>
</dbReference>
<evidence type="ECO:0000256" key="13">
    <source>
        <dbReference type="ARBA" id="ARBA00023306"/>
    </source>
</evidence>
<evidence type="ECO:0000256" key="11">
    <source>
        <dbReference type="ARBA" id="ARBA00022984"/>
    </source>
</evidence>
<evidence type="ECO:0000313" key="19">
    <source>
        <dbReference type="Proteomes" id="UP000218113"/>
    </source>
</evidence>
<dbReference type="NCBIfam" id="TIGR00179">
    <property type="entry name" value="murB"/>
    <property type="match status" value="1"/>
</dbReference>
<evidence type="ECO:0000256" key="7">
    <source>
        <dbReference type="ARBA" id="ARBA00022630"/>
    </source>
</evidence>
<keyword evidence="6 16" id="KW-0132">Cell division</keyword>
<dbReference type="InterPro" id="IPR016169">
    <property type="entry name" value="FAD-bd_PCMH_sub2"/>
</dbReference>
<evidence type="ECO:0000256" key="9">
    <source>
        <dbReference type="ARBA" id="ARBA00022857"/>
    </source>
</evidence>
<evidence type="ECO:0000256" key="10">
    <source>
        <dbReference type="ARBA" id="ARBA00022960"/>
    </source>
</evidence>
<comment type="caution">
    <text evidence="18">The sequence shown here is derived from an EMBL/GenBank/DDBJ whole genome shotgun (WGS) entry which is preliminary data.</text>
</comment>
<dbReference type="EMBL" id="NVSR01000006">
    <property type="protein sequence ID" value="PCI30289.1"/>
    <property type="molecule type" value="Genomic_DNA"/>
</dbReference>
<dbReference type="InterPro" id="IPR016167">
    <property type="entry name" value="FAD-bd_PCMH_sub1"/>
</dbReference>
<dbReference type="GO" id="GO:0051301">
    <property type="term" value="P:cell division"/>
    <property type="evidence" value="ECO:0007669"/>
    <property type="project" value="UniProtKB-KW"/>
</dbReference>
<dbReference type="HAMAP" id="MF_00037">
    <property type="entry name" value="MurB"/>
    <property type="match status" value="1"/>
</dbReference>
<dbReference type="GO" id="GO:0071949">
    <property type="term" value="F:FAD binding"/>
    <property type="evidence" value="ECO:0007669"/>
    <property type="project" value="InterPro"/>
</dbReference>
<evidence type="ECO:0000256" key="2">
    <source>
        <dbReference type="ARBA" id="ARBA00003921"/>
    </source>
</evidence>
<dbReference type="GO" id="GO:0005829">
    <property type="term" value="C:cytosol"/>
    <property type="evidence" value="ECO:0007669"/>
    <property type="project" value="TreeGrafter"/>
</dbReference>
<keyword evidence="13 16" id="KW-0131">Cell cycle</keyword>
<feature type="active site" evidence="16">
    <location>
        <position position="302"/>
    </location>
</feature>
<dbReference type="GO" id="GO:0008360">
    <property type="term" value="P:regulation of cell shape"/>
    <property type="evidence" value="ECO:0007669"/>
    <property type="project" value="UniProtKB-KW"/>
</dbReference>
<evidence type="ECO:0000256" key="8">
    <source>
        <dbReference type="ARBA" id="ARBA00022827"/>
    </source>
</evidence>
<dbReference type="InterPro" id="IPR006094">
    <property type="entry name" value="Oxid_FAD_bind_N"/>
</dbReference>
<dbReference type="InterPro" id="IPR036318">
    <property type="entry name" value="FAD-bd_PCMH-like_sf"/>
</dbReference>
<dbReference type="AlphaFoldDB" id="A0A2A4TAE7"/>
<proteinExistence type="inferred from homology"/>
<dbReference type="EC" id="1.3.1.98" evidence="16"/>
<evidence type="ECO:0000256" key="14">
    <source>
        <dbReference type="ARBA" id="ARBA00023316"/>
    </source>
</evidence>
<accession>A0A2A4TAE7</accession>
<protein>
    <recommendedName>
        <fullName evidence="16">UDP-N-acetylenolpyruvoylglucosamine reductase</fullName>
        <ecNumber evidence="16">1.3.1.98</ecNumber>
    </recommendedName>
    <alternativeName>
        <fullName evidence="16">UDP-N-acetylmuramate dehydrogenase</fullName>
    </alternativeName>
</protein>
<evidence type="ECO:0000313" key="18">
    <source>
        <dbReference type="EMBL" id="PCI30289.1"/>
    </source>
</evidence>
<evidence type="ECO:0000256" key="4">
    <source>
        <dbReference type="ARBA" id="ARBA00004752"/>
    </source>
</evidence>
<evidence type="ECO:0000256" key="1">
    <source>
        <dbReference type="ARBA" id="ARBA00001974"/>
    </source>
</evidence>
<reference evidence="19" key="1">
    <citation type="submission" date="2017-08" db="EMBL/GenBank/DDBJ databases">
        <title>A dynamic microbial community with high functional redundancy inhabits the cold, oxic subseafloor aquifer.</title>
        <authorList>
            <person name="Tully B.J."/>
            <person name="Wheat C.G."/>
            <person name="Glazer B.T."/>
            <person name="Huber J.A."/>
        </authorList>
    </citation>
    <scope>NUCLEOTIDE SEQUENCE [LARGE SCALE GENOMIC DNA]</scope>
</reference>
<keyword evidence="10 16" id="KW-0133">Cell shape</keyword>
<keyword evidence="12 16" id="KW-0560">Oxidoreductase</keyword>
<dbReference type="InterPro" id="IPR016166">
    <property type="entry name" value="FAD-bd_PCMH"/>
</dbReference>
<dbReference type="Pfam" id="PF02873">
    <property type="entry name" value="MurB_C"/>
    <property type="match status" value="1"/>
</dbReference>
<keyword evidence="5 16" id="KW-0963">Cytoplasm</keyword>
<dbReference type="SUPFAM" id="SSF56176">
    <property type="entry name" value="FAD-binding/transporter-associated domain-like"/>
    <property type="match status" value="1"/>
</dbReference>
<dbReference type="Gene3D" id="3.90.78.10">
    <property type="entry name" value="UDP-N-acetylenolpyruvoylglucosamine reductase, C-terminal domain"/>
    <property type="match status" value="1"/>
</dbReference>
<dbReference type="Gene3D" id="3.30.43.10">
    <property type="entry name" value="Uridine Diphospho-n-acetylenolpyruvylglucosamine Reductase, domain 2"/>
    <property type="match status" value="1"/>
</dbReference>
<dbReference type="GO" id="GO:0009252">
    <property type="term" value="P:peptidoglycan biosynthetic process"/>
    <property type="evidence" value="ECO:0007669"/>
    <property type="project" value="UniProtKB-UniRule"/>
</dbReference>
<dbReference type="PROSITE" id="PS51387">
    <property type="entry name" value="FAD_PCMH"/>
    <property type="match status" value="1"/>
</dbReference>
<feature type="active site" description="Proton donor" evidence="16">
    <location>
        <position position="232"/>
    </location>
</feature>
<name>A0A2A4TAE7_9DELT</name>
<evidence type="ECO:0000256" key="16">
    <source>
        <dbReference type="HAMAP-Rule" id="MF_00037"/>
    </source>
</evidence>